<evidence type="ECO:0000256" key="11">
    <source>
        <dbReference type="ARBA" id="ARBA00029981"/>
    </source>
</evidence>
<dbReference type="GO" id="GO:0003723">
    <property type="term" value="F:RNA binding"/>
    <property type="evidence" value="ECO:0007669"/>
    <property type="project" value="UniProtKB-KW"/>
</dbReference>
<reference evidence="15 18" key="1">
    <citation type="submission" date="2021-07" db="EMBL/GenBank/DDBJ databases">
        <authorList>
            <person name="Imarazene B."/>
            <person name="Zahm M."/>
            <person name="Klopp C."/>
            <person name="Cabau C."/>
            <person name="Beille S."/>
            <person name="Jouanno E."/>
            <person name="Castinel A."/>
            <person name="Lluch J."/>
            <person name="Gil L."/>
            <person name="Kuchtly C."/>
            <person name="Lopez Roques C."/>
            <person name="Donnadieu C."/>
            <person name="Parrinello H."/>
            <person name="Journot L."/>
            <person name="Du K."/>
            <person name="Schartl M."/>
            <person name="Retaux S."/>
            <person name="Guiguen Y."/>
        </authorList>
    </citation>
    <scope>NUCLEOTIDE SEQUENCE [LARGE SCALE GENOMIC DNA]</scope>
    <source>
        <strain evidence="15">Pach_M1</strain>
        <tissue evidence="15">Testis</tissue>
    </source>
</reference>
<evidence type="ECO:0000256" key="10">
    <source>
        <dbReference type="ARBA" id="ARBA00023158"/>
    </source>
</evidence>
<dbReference type="Gene3D" id="3.40.50.150">
    <property type="entry name" value="Vaccinia Virus protein VP39"/>
    <property type="match status" value="1"/>
</dbReference>
<evidence type="ECO:0000256" key="4">
    <source>
        <dbReference type="ARBA" id="ARBA00022603"/>
    </source>
</evidence>
<evidence type="ECO:0000256" key="5">
    <source>
        <dbReference type="ARBA" id="ARBA00022679"/>
    </source>
</evidence>
<dbReference type="SUPFAM" id="SSF53335">
    <property type="entry name" value="S-adenosyl-L-methionine-dependent methyltransferases"/>
    <property type="match status" value="1"/>
</dbReference>
<evidence type="ECO:0000256" key="6">
    <source>
        <dbReference type="ARBA" id="ARBA00022691"/>
    </source>
</evidence>
<dbReference type="OMA" id="HQFVVDF"/>
<feature type="compositionally biased region" description="Acidic residues" evidence="14">
    <location>
        <begin position="384"/>
        <end position="394"/>
    </location>
</feature>
<keyword evidence="7" id="KW-0479">Metal-binding</keyword>
<evidence type="ECO:0000313" key="15">
    <source>
        <dbReference type="EMBL" id="KAG9282602.1"/>
    </source>
</evidence>
<sequence>MCRIVSDRMAALFSPPLYLQRYQFVIEYVKRFIPRKVIDLGCADCGLLRKLKFHRNAIEVLAGVDIDCAALRERVNALAPLTIDYLQPSPRPLTIELYQGSVTEREPCTQGFDLVTCMELIEHLQLWEVEGFSNVVFGYMNPCAVIISTPNVEFNPLLPGLRGFRNKDHKFEWTRAEFQTWALGVCMEYGYSVEFTGVGVAPGQNRDVGFCTQIAVFQRDAGVSNGPVNNAVQMEPTVYRLLYRVVYPSLCDNNIFQRTLVCQVLYRAESLKREFELGEQSMQSDLTACAHSLPPDVVAGSTVVYRHRSHVFVPLQHVWTDPKVQALCGNIHRLRQALMDDSRVQLDTDRDAIILPDEGEEEEDEEETGECEEGNLTPSPVIDNSEEDWETEIG</sequence>
<comment type="similarity">
    <text evidence="2">Belongs to the methyltransferase superfamily. HEN1 family.</text>
</comment>
<evidence type="ECO:0000256" key="3">
    <source>
        <dbReference type="ARBA" id="ARBA00021330"/>
    </source>
</evidence>
<dbReference type="InterPro" id="IPR029063">
    <property type="entry name" value="SAM-dependent_MTases_sf"/>
</dbReference>
<evidence type="ECO:0000256" key="12">
    <source>
        <dbReference type="ARBA" id="ARBA00035025"/>
    </source>
</evidence>
<dbReference type="EMBL" id="JAICCE010000001">
    <property type="protein sequence ID" value="KAG9282602.1"/>
    <property type="molecule type" value="Genomic_DNA"/>
</dbReference>
<dbReference type="OrthoDB" id="2154311at2759"/>
<keyword evidence="5" id="KW-0808">Transferase</keyword>
<evidence type="ECO:0000313" key="17">
    <source>
        <dbReference type="Proteomes" id="UP000694621"/>
    </source>
</evidence>
<evidence type="ECO:0000313" key="16">
    <source>
        <dbReference type="Ensembl" id="ENSAMXP00005023715.1"/>
    </source>
</evidence>
<dbReference type="GO" id="GO:0090486">
    <property type="term" value="F:small RNA 2'-O-methyltransferase activity"/>
    <property type="evidence" value="ECO:0007669"/>
    <property type="project" value="UniProtKB-EC"/>
</dbReference>
<dbReference type="PANTHER" id="PTHR21404">
    <property type="entry name" value="HEN1"/>
    <property type="match status" value="1"/>
</dbReference>
<dbReference type="EC" id="2.1.1.386" evidence="12"/>
<dbReference type="GO" id="GO:0046872">
    <property type="term" value="F:metal ion binding"/>
    <property type="evidence" value="ECO:0007669"/>
    <property type="project" value="UniProtKB-KW"/>
</dbReference>
<evidence type="ECO:0000313" key="18">
    <source>
        <dbReference type="Proteomes" id="UP000752171"/>
    </source>
</evidence>
<keyword evidence="4" id="KW-0489">Methyltransferase</keyword>
<dbReference type="Proteomes" id="UP000752171">
    <property type="component" value="Unassembled WGS sequence"/>
</dbReference>
<feature type="compositionally biased region" description="Acidic residues" evidence="14">
    <location>
        <begin position="357"/>
        <end position="373"/>
    </location>
</feature>
<dbReference type="GO" id="GO:0005634">
    <property type="term" value="C:nucleus"/>
    <property type="evidence" value="ECO:0007669"/>
    <property type="project" value="TreeGrafter"/>
</dbReference>
<keyword evidence="10" id="KW-0943">RNA-mediated gene silencing</keyword>
<dbReference type="GO" id="GO:0005737">
    <property type="term" value="C:cytoplasm"/>
    <property type="evidence" value="ECO:0007669"/>
    <property type="project" value="TreeGrafter"/>
</dbReference>
<keyword evidence="8" id="KW-0460">Magnesium</keyword>
<evidence type="ECO:0000256" key="13">
    <source>
        <dbReference type="ARBA" id="ARBA00048418"/>
    </source>
</evidence>
<dbReference type="FunFam" id="3.40.50.150:FF:000124">
    <property type="entry name" value="HEN methyltransferase 1"/>
    <property type="match status" value="1"/>
</dbReference>
<accession>A0A8B9JN24</accession>
<dbReference type="Proteomes" id="UP000694621">
    <property type="component" value="Unplaced"/>
</dbReference>
<feature type="region of interest" description="Disordered" evidence="14">
    <location>
        <begin position="353"/>
        <end position="394"/>
    </location>
</feature>
<dbReference type="InterPro" id="IPR026610">
    <property type="entry name" value="Hen1"/>
</dbReference>
<dbReference type="AlphaFoldDB" id="A0A8B9JN24"/>
<organism evidence="16 17">
    <name type="scientific">Astyanax mexicanus</name>
    <name type="common">Blind cave fish</name>
    <name type="synonym">Astyanax fasciatus mexicanus</name>
    <dbReference type="NCBI Taxonomy" id="7994"/>
    <lineage>
        <taxon>Eukaryota</taxon>
        <taxon>Metazoa</taxon>
        <taxon>Chordata</taxon>
        <taxon>Craniata</taxon>
        <taxon>Vertebrata</taxon>
        <taxon>Euteleostomi</taxon>
        <taxon>Actinopterygii</taxon>
        <taxon>Neopterygii</taxon>
        <taxon>Teleostei</taxon>
        <taxon>Ostariophysi</taxon>
        <taxon>Characiformes</taxon>
        <taxon>Characoidei</taxon>
        <taxon>Acestrorhamphidae</taxon>
        <taxon>Acestrorhamphinae</taxon>
        <taxon>Astyanax</taxon>
    </lineage>
</organism>
<dbReference type="Ensembl" id="ENSAMXT00005026201.1">
    <property type="protein sequence ID" value="ENSAMXP00005023715.1"/>
    <property type="gene ID" value="ENSAMXG00005012167.1"/>
</dbReference>
<dbReference type="PANTHER" id="PTHR21404:SF3">
    <property type="entry name" value="SMALL RNA 2'-O-METHYLTRANSFERASE"/>
    <property type="match status" value="1"/>
</dbReference>
<evidence type="ECO:0000256" key="8">
    <source>
        <dbReference type="ARBA" id="ARBA00022842"/>
    </source>
</evidence>
<keyword evidence="6" id="KW-0949">S-adenosyl-L-methionine</keyword>
<dbReference type="GO" id="GO:0001510">
    <property type="term" value="P:RNA methylation"/>
    <property type="evidence" value="ECO:0007669"/>
    <property type="project" value="InterPro"/>
</dbReference>
<evidence type="ECO:0000256" key="9">
    <source>
        <dbReference type="ARBA" id="ARBA00022884"/>
    </source>
</evidence>
<evidence type="ECO:0000256" key="2">
    <source>
        <dbReference type="ARBA" id="ARBA00009026"/>
    </source>
</evidence>
<name>A0A8B9JN24_ASTMX</name>
<comment type="cofactor">
    <cofactor evidence="1">
        <name>Mg(2+)</name>
        <dbReference type="ChEBI" id="CHEBI:18420"/>
    </cofactor>
</comment>
<evidence type="ECO:0000256" key="1">
    <source>
        <dbReference type="ARBA" id="ARBA00001946"/>
    </source>
</evidence>
<dbReference type="GO" id="GO:0030422">
    <property type="term" value="P:siRNA processing"/>
    <property type="evidence" value="ECO:0007669"/>
    <property type="project" value="TreeGrafter"/>
</dbReference>
<proteinExistence type="inferred from homology"/>
<reference evidence="16" key="2">
    <citation type="submission" date="2025-05" db="UniProtKB">
        <authorList>
            <consortium name="Ensembl"/>
        </authorList>
    </citation>
    <scope>IDENTIFICATION</scope>
</reference>
<dbReference type="GO" id="GO:0034587">
    <property type="term" value="P:piRNA processing"/>
    <property type="evidence" value="ECO:0007669"/>
    <property type="project" value="TreeGrafter"/>
</dbReference>
<protein>
    <recommendedName>
        <fullName evidence="3">Small RNA 2'-O-methyltransferase</fullName>
        <ecNumber evidence="12">2.1.1.386</ecNumber>
    </recommendedName>
    <alternativeName>
        <fullName evidence="11">HEN1 methyltransferase homolog 1</fullName>
    </alternativeName>
</protein>
<evidence type="ECO:0000256" key="7">
    <source>
        <dbReference type="ARBA" id="ARBA00022723"/>
    </source>
</evidence>
<evidence type="ECO:0000256" key="14">
    <source>
        <dbReference type="SAM" id="MobiDB-lite"/>
    </source>
</evidence>
<gene>
    <name evidence="15" type="primary">HENMT1</name>
    <name evidence="15" type="ORF">AMEX_G1282</name>
</gene>
<comment type="catalytic activity">
    <reaction evidence="13">
        <text>small RNA 3'-end nucleotide + S-adenosyl-L-methionine = small RNA 3'-end 2'-O-methylnucleotide + S-adenosyl-L-homocysteine + H(+)</text>
        <dbReference type="Rhea" id="RHEA:37887"/>
        <dbReference type="Rhea" id="RHEA-COMP:10415"/>
        <dbReference type="Rhea" id="RHEA-COMP:10416"/>
        <dbReference type="ChEBI" id="CHEBI:15378"/>
        <dbReference type="ChEBI" id="CHEBI:57856"/>
        <dbReference type="ChEBI" id="CHEBI:59789"/>
        <dbReference type="ChEBI" id="CHEBI:74896"/>
        <dbReference type="ChEBI" id="CHEBI:74898"/>
        <dbReference type="EC" id="2.1.1.386"/>
    </reaction>
</comment>
<keyword evidence="9" id="KW-0694">RNA-binding</keyword>